<dbReference type="AlphaFoldDB" id="A0AAV5SXJ0"/>
<accession>A0AAV5SXJ0</accession>
<gene>
    <name evidence="2" type="ORF">PENTCL1PPCAC_10050</name>
</gene>
<evidence type="ECO:0000313" key="2">
    <source>
        <dbReference type="EMBL" id="GMS87875.1"/>
    </source>
</evidence>
<sequence>WLPLRLVVSWSFEKIIESFIYLALLLVFGTDMLPDAVSSFVLAWRRIIIFVLYLSVSSSFDRFLHRHFDRSNEILWVLDGYLQAEMLNLRLVKNRLIAGATRDELRDFEQGTMPILNE</sequence>
<feature type="transmembrane region" description="Helical" evidence="1">
    <location>
        <begin position="12"/>
        <end position="30"/>
    </location>
</feature>
<keyword evidence="1" id="KW-0812">Transmembrane</keyword>
<keyword evidence="3" id="KW-1185">Reference proteome</keyword>
<feature type="non-terminal residue" evidence="2">
    <location>
        <position position="1"/>
    </location>
</feature>
<protein>
    <recommendedName>
        <fullName evidence="4">Bestrophin homolog</fullName>
    </recommendedName>
</protein>
<reference evidence="2" key="1">
    <citation type="submission" date="2023-10" db="EMBL/GenBank/DDBJ databases">
        <title>Genome assembly of Pristionchus species.</title>
        <authorList>
            <person name="Yoshida K."/>
            <person name="Sommer R.J."/>
        </authorList>
    </citation>
    <scope>NUCLEOTIDE SEQUENCE</scope>
    <source>
        <strain evidence="2">RS0144</strain>
    </source>
</reference>
<dbReference type="Proteomes" id="UP001432027">
    <property type="component" value="Unassembled WGS sequence"/>
</dbReference>
<evidence type="ECO:0008006" key="4">
    <source>
        <dbReference type="Google" id="ProtNLM"/>
    </source>
</evidence>
<evidence type="ECO:0000256" key="1">
    <source>
        <dbReference type="SAM" id="Phobius"/>
    </source>
</evidence>
<organism evidence="2 3">
    <name type="scientific">Pristionchus entomophagus</name>
    <dbReference type="NCBI Taxonomy" id="358040"/>
    <lineage>
        <taxon>Eukaryota</taxon>
        <taxon>Metazoa</taxon>
        <taxon>Ecdysozoa</taxon>
        <taxon>Nematoda</taxon>
        <taxon>Chromadorea</taxon>
        <taxon>Rhabditida</taxon>
        <taxon>Rhabditina</taxon>
        <taxon>Diplogasteromorpha</taxon>
        <taxon>Diplogasteroidea</taxon>
        <taxon>Neodiplogasteridae</taxon>
        <taxon>Pristionchus</taxon>
    </lineage>
</organism>
<dbReference type="EMBL" id="BTSX01000003">
    <property type="protein sequence ID" value="GMS87875.1"/>
    <property type="molecule type" value="Genomic_DNA"/>
</dbReference>
<feature type="transmembrane region" description="Helical" evidence="1">
    <location>
        <begin position="36"/>
        <end position="56"/>
    </location>
</feature>
<proteinExistence type="predicted"/>
<keyword evidence="1" id="KW-0472">Membrane</keyword>
<comment type="caution">
    <text evidence="2">The sequence shown here is derived from an EMBL/GenBank/DDBJ whole genome shotgun (WGS) entry which is preliminary data.</text>
</comment>
<evidence type="ECO:0000313" key="3">
    <source>
        <dbReference type="Proteomes" id="UP001432027"/>
    </source>
</evidence>
<keyword evidence="1" id="KW-1133">Transmembrane helix</keyword>
<name>A0AAV5SXJ0_9BILA</name>